<protein>
    <submittedName>
        <fullName evidence="2">Uncharacterized protein</fullName>
    </submittedName>
</protein>
<organism evidence="2 3">
    <name type="scientific">Cryphonectria parasitica (strain ATCC 38755 / EP155)</name>
    <dbReference type="NCBI Taxonomy" id="660469"/>
    <lineage>
        <taxon>Eukaryota</taxon>
        <taxon>Fungi</taxon>
        <taxon>Dikarya</taxon>
        <taxon>Ascomycota</taxon>
        <taxon>Pezizomycotina</taxon>
        <taxon>Sordariomycetes</taxon>
        <taxon>Sordariomycetidae</taxon>
        <taxon>Diaporthales</taxon>
        <taxon>Cryphonectriaceae</taxon>
        <taxon>Cryphonectria-Endothia species complex</taxon>
        <taxon>Cryphonectria</taxon>
    </lineage>
</organism>
<keyword evidence="3" id="KW-1185">Reference proteome</keyword>
<reference evidence="2" key="1">
    <citation type="journal article" date="2020" name="Phytopathology">
        <title>Genome sequence of the chestnut blight fungus Cryphonectria parasitica EP155: A fundamental resource for an archetypical invasive plant pathogen.</title>
        <authorList>
            <person name="Crouch J.A."/>
            <person name="Dawe A."/>
            <person name="Aerts A."/>
            <person name="Barry K."/>
            <person name="Churchill A.C.L."/>
            <person name="Grimwood J."/>
            <person name="Hillman B."/>
            <person name="Milgroom M.G."/>
            <person name="Pangilinan J."/>
            <person name="Smith M."/>
            <person name="Salamov A."/>
            <person name="Schmutz J."/>
            <person name="Yadav J."/>
            <person name="Grigoriev I.V."/>
            <person name="Nuss D."/>
        </authorList>
    </citation>
    <scope>NUCLEOTIDE SEQUENCE</scope>
    <source>
        <strain evidence="2">EP155</strain>
    </source>
</reference>
<evidence type="ECO:0000256" key="1">
    <source>
        <dbReference type="SAM" id="MobiDB-lite"/>
    </source>
</evidence>
<dbReference type="Proteomes" id="UP000803844">
    <property type="component" value="Unassembled WGS sequence"/>
</dbReference>
<accession>A0A9P4XZ09</accession>
<gene>
    <name evidence="2" type="ORF">M406DRAFT_352375</name>
</gene>
<sequence>MDAMTITAEEARPSAIMRKKQRPLSLSIIDYQSSKRVIVCSDQGACTPPCTDHAPPTSRSRPTPKNSVKKRRLEDWLGEVRAILPSELLLSTNLSALRAESSRIAEGSDNEFYINEFQPTSVTSGSQPELVELSTYRDFHLGDS</sequence>
<dbReference type="AlphaFoldDB" id="A0A9P4XZ09"/>
<name>A0A9P4XZ09_CRYP1</name>
<evidence type="ECO:0000313" key="2">
    <source>
        <dbReference type="EMBL" id="KAF3763511.1"/>
    </source>
</evidence>
<feature type="region of interest" description="Disordered" evidence="1">
    <location>
        <begin position="46"/>
        <end position="69"/>
    </location>
</feature>
<dbReference type="RefSeq" id="XP_040774472.1">
    <property type="nucleotide sequence ID" value="XM_040922684.1"/>
</dbReference>
<dbReference type="EMBL" id="MU032349">
    <property type="protein sequence ID" value="KAF3763511.1"/>
    <property type="molecule type" value="Genomic_DNA"/>
</dbReference>
<comment type="caution">
    <text evidence="2">The sequence shown here is derived from an EMBL/GenBank/DDBJ whole genome shotgun (WGS) entry which is preliminary data.</text>
</comment>
<feature type="compositionally biased region" description="Polar residues" evidence="1">
    <location>
        <begin position="57"/>
        <end position="66"/>
    </location>
</feature>
<proteinExistence type="predicted"/>
<evidence type="ECO:0000313" key="3">
    <source>
        <dbReference type="Proteomes" id="UP000803844"/>
    </source>
</evidence>
<dbReference type="GeneID" id="63839813"/>